<gene>
    <name evidence="5" type="ORF">IGX34_07445</name>
</gene>
<evidence type="ECO:0000256" key="4">
    <source>
        <dbReference type="SAM" id="Phobius"/>
    </source>
</evidence>
<reference evidence="5 6" key="1">
    <citation type="submission" date="2020-09" db="EMBL/GenBank/DDBJ databases">
        <title>Dyella sp. 7MK23 isolated from forest soil.</title>
        <authorList>
            <person name="Fu J."/>
        </authorList>
    </citation>
    <scope>NUCLEOTIDE SEQUENCE [LARGE SCALE GENOMIC DNA]</scope>
    <source>
        <strain evidence="5 6">7MK23</strain>
    </source>
</reference>
<dbReference type="Gene3D" id="1.20.1250.20">
    <property type="entry name" value="MFS general substrate transporter like domains"/>
    <property type="match status" value="1"/>
</dbReference>
<proteinExistence type="predicted"/>
<evidence type="ECO:0000313" key="5">
    <source>
        <dbReference type="EMBL" id="MBE1160218.1"/>
    </source>
</evidence>
<sequence>MSTAVSLTFRRSERAAALAVGCVALMMLGLQPALLGDLVEQQRISMEGVGIVAMGEIFALGIGVVLAEKFLPLQHLRPVAICGSLLLVMVNLLTLLVHGDATCAAIRVLAGLLEASLFWITTVVIVRSHEPDRLAGIFLTAQTLTQALVALALAKLPLHALGWQAGFVVLAAVCITPLLVISRLPRQVGSHSDAIMPSIVSWRGLFALLVPFAHLSAIGTLWAYLEPLSKHAGIAGGNADALVALTLLMQVIGGSLAALVVRRWRVGPTLVASAVVVAMIGLGMHQLATPDPWRFTALCAVFGFAWLFQMPFHVRLAFQIDPHGRIALLVPPAQLLGSGFGPLAASFSVHGDDVQGIPLIAAGFAVCVVVALLLVKFRAPSGDGNGVLAGGEHFK</sequence>
<protein>
    <submittedName>
        <fullName evidence="5">MFS transporter</fullName>
    </submittedName>
</protein>
<feature type="transmembrane region" description="Helical" evidence="4">
    <location>
        <begin position="160"/>
        <end position="181"/>
    </location>
</feature>
<feature type="transmembrane region" description="Helical" evidence="4">
    <location>
        <begin position="104"/>
        <end position="126"/>
    </location>
</feature>
<dbReference type="SUPFAM" id="SSF103473">
    <property type="entry name" value="MFS general substrate transporter"/>
    <property type="match status" value="1"/>
</dbReference>
<dbReference type="Pfam" id="PF07690">
    <property type="entry name" value="MFS_1"/>
    <property type="match status" value="1"/>
</dbReference>
<dbReference type="InterPro" id="IPR036259">
    <property type="entry name" value="MFS_trans_sf"/>
</dbReference>
<keyword evidence="3 4" id="KW-0472">Membrane</keyword>
<accession>A0ABR9G836</accession>
<feature type="transmembrane region" description="Helical" evidence="4">
    <location>
        <begin position="268"/>
        <end position="287"/>
    </location>
</feature>
<feature type="transmembrane region" description="Helical" evidence="4">
    <location>
        <begin position="48"/>
        <end position="67"/>
    </location>
</feature>
<dbReference type="EMBL" id="JACZZA010000003">
    <property type="protein sequence ID" value="MBE1160218.1"/>
    <property type="molecule type" value="Genomic_DNA"/>
</dbReference>
<feature type="transmembrane region" description="Helical" evidence="4">
    <location>
        <begin position="241"/>
        <end position="261"/>
    </location>
</feature>
<evidence type="ECO:0000256" key="1">
    <source>
        <dbReference type="ARBA" id="ARBA00022692"/>
    </source>
</evidence>
<feature type="transmembrane region" description="Helical" evidence="4">
    <location>
        <begin position="357"/>
        <end position="375"/>
    </location>
</feature>
<keyword evidence="1 4" id="KW-0812">Transmembrane</keyword>
<evidence type="ECO:0000313" key="6">
    <source>
        <dbReference type="Proteomes" id="UP000651010"/>
    </source>
</evidence>
<name>A0ABR9G836_9GAMM</name>
<feature type="transmembrane region" description="Helical" evidence="4">
    <location>
        <begin position="293"/>
        <end position="314"/>
    </location>
</feature>
<organism evidence="5 6">
    <name type="scientific">Dyella acidiphila</name>
    <dbReference type="NCBI Taxonomy" id="2775866"/>
    <lineage>
        <taxon>Bacteria</taxon>
        <taxon>Pseudomonadati</taxon>
        <taxon>Pseudomonadota</taxon>
        <taxon>Gammaproteobacteria</taxon>
        <taxon>Lysobacterales</taxon>
        <taxon>Rhodanobacteraceae</taxon>
        <taxon>Dyella</taxon>
    </lineage>
</organism>
<dbReference type="RefSeq" id="WP_192555079.1">
    <property type="nucleotide sequence ID" value="NZ_JACZZA010000003.1"/>
</dbReference>
<feature type="transmembrane region" description="Helical" evidence="4">
    <location>
        <begin position="202"/>
        <end position="225"/>
    </location>
</feature>
<comment type="caution">
    <text evidence="5">The sequence shown here is derived from an EMBL/GenBank/DDBJ whole genome shotgun (WGS) entry which is preliminary data.</text>
</comment>
<feature type="transmembrane region" description="Helical" evidence="4">
    <location>
        <begin position="79"/>
        <end position="98"/>
    </location>
</feature>
<feature type="transmembrane region" description="Helical" evidence="4">
    <location>
        <begin position="326"/>
        <end position="345"/>
    </location>
</feature>
<evidence type="ECO:0000256" key="3">
    <source>
        <dbReference type="ARBA" id="ARBA00023136"/>
    </source>
</evidence>
<keyword evidence="2 4" id="KW-1133">Transmembrane helix</keyword>
<dbReference type="InterPro" id="IPR011701">
    <property type="entry name" value="MFS"/>
</dbReference>
<keyword evidence="6" id="KW-1185">Reference proteome</keyword>
<dbReference type="Proteomes" id="UP000651010">
    <property type="component" value="Unassembled WGS sequence"/>
</dbReference>
<evidence type="ECO:0000256" key="2">
    <source>
        <dbReference type="ARBA" id="ARBA00022989"/>
    </source>
</evidence>
<feature type="transmembrane region" description="Helical" evidence="4">
    <location>
        <begin position="15"/>
        <end position="36"/>
    </location>
</feature>